<organism evidence="1 2">
    <name type="scientific">Pelomonas cellulosilytica</name>
    <dbReference type="NCBI Taxonomy" id="2906762"/>
    <lineage>
        <taxon>Bacteria</taxon>
        <taxon>Pseudomonadati</taxon>
        <taxon>Pseudomonadota</taxon>
        <taxon>Betaproteobacteria</taxon>
        <taxon>Burkholderiales</taxon>
        <taxon>Sphaerotilaceae</taxon>
        <taxon>Roseateles</taxon>
    </lineage>
</organism>
<name>A0ABS8XWQ3_9BURK</name>
<comment type="caution">
    <text evidence="1">The sequence shown here is derived from an EMBL/GenBank/DDBJ whole genome shotgun (WGS) entry which is preliminary data.</text>
</comment>
<reference evidence="1 2" key="1">
    <citation type="submission" date="2021-12" db="EMBL/GenBank/DDBJ databases">
        <title>Genome seq of P8.</title>
        <authorList>
            <person name="Seo T."/>
        </authorList>
    </citation>
    <scope>NUCLEOTIDE SEQUENCE [LARGE SCALE GENOMIC DNA]</scope>
    <source>
        <strain evidence="1 2">P8</strain>
    </source>
</reference>
<dbReference type="Proteomes" id="UP001200741">
    <property type="component" value="Unassembled WGS sequence"/>
</dbReference>
<protein>
    <submittedName>
        <fullName evidence="1">DUF2231 domain-containing protein</fullName>
    </submittedName>
</protein>
<keyword evidence="2" id="KW-1185">Reference proteome</keyword>
<dbReference type="EMBL" id="JAJTWU010000009">
    <property type="protein sequence ID" value="MCE4557087.1"/>
    <property type="molecule type" value="Genomic_DNA"/>
</dbReference>
<proteinExistence type="predicted"/>
<sequence>MCFGLIDWLAIPRGTRAKSVGALHATRNVLVLALFGANAWLGGELVDRLGVGGSDIR</sequence>
<gene>
    <name evidence="1" type="ORF">LXT13_22060</name>
</gene>
<accession>A0ABS8XWQ3</accession>
<evidence type="ECO:0000313" key="1">
    <source>
        <dbReference type="EMBL" id="MCE4557087.1"/>
    </source>
</evidence>
<evidence type="ECO:0000313" key="2">
    <source>
        <dbReference type="Proteomes" id="UP001200741"/>
    </source>
</evidence>